<dbReference type="PATRIC" id="fig|1217656.3.peg.2641"/>
<proteinExistence type="predicted"/>
<dbReference type="AlphaFoldDB" id="N8Y6M7"/>
<dbReference type="RefSeq" id="WP_004820853.1">
    <property type="nucleotide sequence ID" value="NZ_KB849456.1"/>
</dbReference>
<evidence type="ECO:0000313" key="1">
    <source>
        <dbReference type="EMBL" id="ENV16949.1"/>
    </source>
</evidence>
<dbReference type="EMBL" id="APPJ01000011">
    <property type="protein sequence ID" value="ENV16949.1"/>
    <property type="molecule type" value="Genomic_DNA"/>
</dbReference>
<gene>
    <name evidence="1" type="ORF">F964_02698</name>
</gene>
<name>N8Y6M7_ACIGI</name>
<protein>
    <submittedName>
        <fullName evidence="1">Uncharacterized protein</fullName>
    </submittedName>
</protein>
<dbReference type="Proteomes" id="UP000013148">
    <property type="component" value="Unassembled WGS sequence"/>
</dbReference>
<organism evidence="1 2">
    <name type="scientific">Acinetobacter guillouiae NIPH 991</name>
    <dbReference type="NCBI Taxonomy" id="1217656"/>
    <lineage>
        <taxon>Bacteria</taxon>
        <taxon>Pseudomonadati</taxon>
        <taxon>Pseudomonadota</taxon>
        <taxon>Gammaproteobacteria</taxon>
        <taxon>Moraxellales</taxon>
        <taxon>Moraxellaceae</taxon>
        <taxon>Acinetobacter</taxon>
    </lineage>
</organism>
<evidence type="ECO:0000313" key="2">
    <source>
        <dbReference type="Proteomes" id="UP000013148"/>
    </source>
</evidence>
<reference evidence="1 2" key="1">
    <citation type="submission" date="2013-02" db="EMBL/GenBank/DDBJ databases">
        <title>The Genome Sequence of Acinetobacter guillouiae NIPH 991.</title>
        <authorList>
            <consortium name="The Broad Institute Genome Sequencing Platform"/>
            <consortium name="The Broad Institute Genome Sequencing Center for Infectious Disease"/>
            <person name="Cerqueira G."/>
            <person name="Feldgarden M."/>
            <person name="Courvalin P."/>
            <person name="Perichon B."/>
            <person name="Grillot-Courvalin C."/>
            <person name="Clermont D."/>
            <person name="Rocha E."/>
            <person name="Yoon E.-J."/>
            <person name="Nemec A."/>
            <person name="Walker B."/>
            <person name="Young S.K."/>
            <person name="Zeng Q."/>
            <person name="Gargeya S."/>
            <person name="Fitzgerald M."/>
            <person name="Haas B."/>
            <person name="Abouelleil A."/>
            <person name="Alvarado L."/>
            <person name="Arachchi H.M."/>
            <person name="Berlin A.M."/>
            <person name="Chapman S.B."/>
            <person name="Dewar J."/>
            <person name="Goldberg J."/>
            <person name="Griggs A."/>
            <person name="Gujja S."/>
            <person name="Hansen M."/>
            <person name="Howarth C."/>
            <person name="Imamovic A."/>
            <person name="Larimer J."/>
            <person name="McCowan C."/>
            <person name="Murphy C."/>
            <person name="Neiman D."/>
            <person name="Pearson M."/>
            <person name="Priest M."/>
            <person name="Roberts A."/>
            <person name="Saif S."/>
            <person name="Shea T."/>
            <person name="Sisk P."/>
            <person name="Sykes S."/>
            <person name="Wortman J."/>
            <person name="Nusbaum C."/>
            <person name="Birren B."/>
        </authorList>
    </citation>
    <scope>NUCLEOTIDE SEQUENCE [LARGE SCALE GENOMIC DNA]</scope>
    <source>
        <strain evidence="1 2">NIPH 991</strain>
    </source>
</reference>
<accession>N8Y6M7</accession>
<dbReference type="HOGENOM" id="CLU_2462069_0_0_6"/>
<comment type="caution">
    <text evidence="1">The sequence shown here is derived from an EMBL/GenBank/DDBJ whole genome shotgun (WGS) entry which is preliminary data.</text>
</comment>
<sequence>MSIMPASEATKISNGIPIVTIEEYKIEIEKEIKSAAERGSKFTNLHIDIKTNLGDVQALAVEFQQAGYRASISHTPSGRNYLFSVEWD</sequence>
<keyword evidence="2" id="KW-1185">Reference proteome</keyword>